<dbReference type="InterPro" id="IPR029062">
    <property type="entry name" value="Class_I_gatase-like"/>
</dbReference>
<evidence type="ECO:0000256" key="6">
    <source>
        <dbReference type="ARBA" id="ARBA00022741"/>
    </source>
</evidence>
<dbReference type="Pfam" id="PF06418">
    <property type="entry name" value="CTP_synth_N"/>
    <property type="match status" value="1"/>
</dbReference>
<gene>
    <name evidence="15" type="primary">pyrG_34</name>
    <name evidence="15" type="ORF">SDC9_118010</name>
</gene>
<keyword evidence="5" id="KW-0479">Metal-binding</keyword>
<evidence type="ECO:0000256" key="4">
    <source>
        <dbReference type="ARBA" id="ARBA00022598"/>
    </source>
</evidence>
<evidence type="ECO:0000256" key="7">
    <source>
        <dbReference type="ARBA" id="ARBA00022840"/>
    </source>
</evidence>
<evidence type="ECO:0000256" key="12">
    <source>
        <dbReference type="ARBA" id="ARBA00070745"/>
    </source>
</evidence>
<dbReference type="SUPFAM" id="SSF52540">
    <property type="entry name" value="P-loop containing nucleoside triphosphate hydrolases"/>
    <property type="match status" value="1"/>
</dbReference>
<dbReference type="FunFam" id="3.40.50.300:FF:000009">
    <property type="entry name" value="CTP synthase"/>
    <property type="match status" value="1"/>
</dbReference>
<keyword evidence="10" id="KW-0665">Pyrimidine biosynthesis</keyword>
<dbReference type="PANTHER" id="PTHR11550:SF0">
    <property type="entry name" value="CTP SYNTHASE-RELATED"/>
    <property type="match status" value="1"/>
</dbReference>
<comment type="caution">
    <text evidence="15">The sequence shown here is derived from an EMBL/GenBank/DDBJ whole genome shotgun (WGS) entry which is preliminary data.</text>
</comment>
<comment type="catalytic activity">
    <reaction evidence="11">
        <text>UTP + L-glutamine + ATP + H2O = CTP + L-glutamate + ADP + phosphate + 2 H(+)</text>
        <dbReference type="Rhea" id="RHEA:26426"/>
        <dbReference type="ChEBI" id="CHEBI:15377"/>
        <dbReference type="ChEBI" id="CHEBI:15378"/>
        <dbReference type="ChEBI" id="CHEBI:29985"/>
        <dbReference type="ChEBI" id="CHEBI:30616"/>
        <dbReference type="ChEBI" id="CHEBI:37563"/>
        <dbReference type="ChEBI" id="CHEBI:43474"/>
        <dbReference type="ChEBI" id="CHEBI:46398"/>
        <dbReference type="ChEBI" id="CHEBI:58359"/>
        <dbReference type="ChEBI" id="CHEBI:456216"/>
        <dbReference type="EC" id="6.3.4.2"/>
    </reaction>
</comment>
<dbReference type="InterPro" id="IPR033828">
    <property type="entry name" value="GATase1_CTP_Synthase"/>
</dbReference>
<evidence type="ECO:0000256" key="10">
    <source>
        <dbReference type="ARBA" id="ARBA00022975"/>
    </source>
</evidence>
<dbReference type="NCBIfam" id="NF003792">
    <property type="entry name" value="PRK05380.1"/>
    <property type="match status" value="1"/>
</dbReference>
<dbReference type="Gene3D" id="3.40.50.880">
    <property type="match status" value="1"/>
</dbReference>
<dbReference type="GO" id="GO:0097268">
    <property type="term" value="C:cytoophidium"/>
    <property type="evidence" value="ECO:0007669"/>
    <property type="project" value="UniProtKB-ARBA"/>
</dbReference>
<dbReference type="GO" id="GO:0019856">
    <property type="term" value="P:pyrimidine nucleobase biosynthetic process"/>
    <property type="evidence" value="ECO:0007669"/>
    <property type="project" value="TreeGrafter"/>
</dbReference>
<organism evidence="15">
    <name type="scientific">bioreactor metagenome</name>
    <dbReference type="NCBI Taxonomy" id="1076179"/>
    <lineage>
        <taxon>unclassified sequences</taxon>
        <taxon>metagenomes</taxon>
        <taxon>ecological metagenomes</taxon>
    </lineage>
</organism>
<evidence type="ECO:0000259" key="13">
    <source>
        <dbReference type="Pfam" id="PF00117"/>
    </source>
</evidence>
<dbReference type="InterPro" id="IPR017926">
    <property type="entry name" value="GATASE"/>
</dbReference>
<accession>A0A645C150</accession>
<keyword evidence="4 15" id="KW-0436">Ligase</keyword>
<evidence type="ECO:0000256" key="8">
    <source>
        <dbReference type="ARBA" id="ARBA00022842"/>
    </source>
</evidence>
<reference evidence="15" key="1">
    <citation type="submission" date="2019-08" db="EMBL/GenBank/DDBJ databases">
        <authorList>
            <person name="Kucharzyk K."/>
            <person name="Murdoch R.W."/>
            <person name="Higgins S."/>
            <person name="Loffler F."/>
        </authorList>
    </citation>
    <scope>NUCLEOTIDE SEQUENCE</scope>
</reference>
<evidence type="ECO:0000256" key="9">
    <source>
        <dbReference type="ARBA" id="ARBA00022962"/>
    </source>
</evidence>
<proteinExistence type="inferred from homology"/>
<dbReference type="InterPro" id="IPR017456">
    <property type="entry name" value="CTP_synthase_N"/>
</dbReference>
<evidence type="ECO:0000313" key="15">
    <source>
        <dbReference type="EMBL" id="MPM71047.1"/>
    </source>
</evidence>
<dbReference type="Gene3D" id="3.40.50.300">
    <property type="entry name" value="P-loop containing nucleotide triphosphate hydrolases"/>
    <property type="match status" value="1"/>
</dbReference>
<name>A0A645C150_9ZZZZ</name>
<keyword evidence="9" id="KW-0315">Glutamine amidotransferase</keyword>
<dbReference type="GO" id="GO:0005829">
    <property type="term" value="C:cytosol"/>
    <property type="evidence" value="ECO:0007669"/>
    <property type="project" value="TreeGrafter"/>
</dbReference>
<dbReference type="CDD" id="cd01746">
    <property type="entry name" value="GATase1_CTP_Synthase"/>
    <property type="match status" value="1"/>
</dbReference>
<protein>
    <recommendedName>
        <fullName evidence="12">CTP synthase</fullName>
        <ecNumber evidence="3">6.3.4.2</ecNumber>
    </recommendedName>
</protein>
<evidence type="ECO:0000256" key="1">
    <source>
        <dbReference type="ARBA" id="ARBA00005171"/>
    </source>
</evidence>
<feature type="domain" description="CTP synthase N-terminal" evidence="14">
    <location>
        <begin position="1"/>
        <end position="216"/>
    </location>
</feature>
<dbReference type="Pfam" id="PF00117">
    <property type="entry name" value="GATase"/>
    <property type="match status" value="1"/>
</dbReference>
<sequence length="490" mass="56033">MSPLQHGEVFVTDDGAETDLDLGHYERFLGYSLHKNNTHSAGQVYFEVISKERKGSFLGKTVQVVPHITNEIKKRMSIYNNEYDFIIIEIGGTVGDIESMPFLETQRQICYELGSSNVVNIHLTYVPYLKASRELKTKPTQHSVHTLMQYGIRPDILLCRTEEKLHKEIRQKIGLFCNVEENSVIEVADVEATIYEIPLTFKKSGLDEIILKKLNLPINELEIEEWQKFVTRIKNPKNEISIGLVGKYTKFEDSYKSIFEAFIHAGSINNTKLNVQLIDSETIDEENIKEKLADLNGILVAPGFGNRGIEGKIRTVQFAREQKIPFLGICLGMQCACIEFARNVCDIKNANTRECEVEGVENEFVIDLMDNQKDVKEKGGTMRLGAYPCKLDPNSLAYSIYKQEEIIERHRHRYEFNNDYKVVFEKNGMIFSGTSPNKKLVEIVELKDHPWFIGVQFHPELKSRAVVGHPLFISFVKAALKQSKENNFIA</sequence>
<dbReference type="SUPFAM" id="SSF52317">
    <property type="entry name" value="Class I glutamine amidotransferase-like"/>
    <property type="match status" value="1"/>
</dbReference>
<dbReference type="GO" id="GO:0046872">
    <property type="term" value="F:metal ion binding"/>
    <property type="evidence" value="ECO:0007669"/>
    <property type="project" value="UniProtKB-KW"/>
</dbReference>
<comment type="pathway">
    <text evidence="1">Pyrimidine metabolism; CTP biosynthesis via de novo pathway; CTP from UDP: step 2/2.</text>
</comment>
<evidence type="ECO:0000256" key="3">
    <source>
        <dbReference type="ARBA" id="ARBA00012291"/>
    </source>
</evidence>
<dbReference type="GO" id="GO:0003883">
    <property type="term" value="F:CTP synthase activity"/>
    <property type="evidence" value="ECO:0007669"/>
    <property type="project" value="UniProtKB-EC"/>
</dbReference>
<dbReference type="FunFam" id="3.40.50.880:FF:000002">
    <property type="entry name" value="CTP synthase"/>
    <property type="match status" value="1"/>
</dbReference>
<keyword evidence="8" id="KW-0460">Magnesium</keyword>
<comment type="similarity">
    <text evidence="2">Belongs to the CTP synthase family.</text>
</comment>
<evidence type="ECO:0000256" key="2">
    <source>
        <dbReference type="ARBA" id="ARBA00007533"/>
    </source>
</evidence>
<keyword evidence="6" id="KW-0547">Nucleotide-binding</keyword>
<evidence type="ECO:0000259" key="14">
    <source>
        <dbReference type="Pfam" id="PF06418"/>
    </source>
</evidence>
<evidence type="ECO:0000256" key="5">
    <source>
        <dbReference type="ARBA" id="ARBA00022723"/>
    </source>
</evidence>
<dbReference type="NCBIfam" id="TIGR00337">
    <property type="entry name" value="PyrG"/>
    <property type="match status" value="1"/>
</dbReference>
<dbReference type="UniPathway" id="UPA00159">
    <property type="reaction ID" value="UER00277"/>
</dbReference>
<dbReference type="GO" id="GO:0044210">
    <property type="term" value="P:'de novo' CTP biosynthetic process"/>
    <property type="evidence" value="ECO:0007669"/>
    <property type="project" value="UniProtKB-UniPathway"/>
</dbReference>
<feature type="domain" description="Glutamine amidotransferase" evidence="13">
    <location>
        <begin position="253"/>
        <end position="477"/>
    </location>
</feature>
<evidence type="ECO:0000256" key="11">
    <source>
        <dbReference type="ARBA" id="ARBA00047781"/>
    </source>
</evidence>
<dbReference type="EC" id="6.3.4.2" evidence="3"/>
<dbReference type="InterPro" id="IPR027417">
    <property type="entry name" value="P-loop_NTPase"/>
</dbReference>
<keyword evidence="7" id="KW-0067">ATP-binding</keyword>
<dbReference type="InterPro" id="IPR004468">
    <property type="entry name" value="CTP_synthase"/>
</dbReference>
<dbReference type="PROSITE" id="PS51273">
    <property type="entry name" value="GATASE_TYPE_1"/>
    <property type="match status" value="1"/>
</dbReference>
<dbReference type="GO" id="GO:0042802">
    <property type="term" value="F:identical protein binding"/>
    <property type="evidence" value="ECO:0007669"/>
    <property type="project" value="TreeGrafter"/>
</dbReference>
<dbReference type="EMBL" id="VSSQ01023868">
    <property type="protein sequence ID" value="MPM71047.1"/>
    <property type="molecule type" value="Genomic_DNA"/>
</dbReference>
<dbReference type="PANTHER" id="PTHR11550">
    <property type="entry name" value="CTP SYNTHASE"/>
    <property type="match status" value="1"/>
</dbReference>
<dbReference type="AlphaFoldDB" id="A0A645C150"/>
<dbReference type="GO" id="GO:0005524">
    <property type="term" value="F:ATP binding"/>
    <property type="evidence" value="ECO:0007669"/>
    <property type="project" value="UniProtKB-KW"/>
</dbReference>